<protein>
    <submittedName>
        <fullName evidence="1">Uncharacterized protein</fullName>
    </submittedName>
</protein>
<accession>A0A9W6RJJ8</accession>
<reference evidence="1" key="1">
    <citation type="submission" date="2023-03" db="EMBL/GenBank/DDBJ databases">
        <title>Actinoallomurus iriomotensis NBRC 103681.</title>
        <authorList>
            <person name="Ichikawa N."/>
            <person name="Sato H."/>
            <person name="Tonouchi N."/>
        </authorList>
    </citation>
    <scope>NUCLEOTIDE SEQUENCE</scope>
    <source>
        <strain evidence="1">NBRC 103681</strain>
    </source>
</reference>
<dbReference type="EMBL" id="BSTJ01000005">
    <property type="protein sequence ID" value="GLY76035.1"/>
    <property type="molecule type" value="Genomic_DNA"/>
</dbReference>
<dbReference type="AlphaFoldDB" id="A0A9W6RJJ8"/>
<gene>
    <name evidence="1" type="ORF">Airi01_043020</name>
</gene>
<organism evidence="1 2">
    <name type="scientific">Actinoallomurus iriomotensis</name>
    <dbReference type="NCBI Taxonomy" id="478107"/>
    <lineage>
        <taxon>Bacteria</taxon>
        <taxon>Bacillati</taxon>
        <taxon>Actinomycetota</taxon>
        <taxon>Actinomycetes</taxon>
        <taxon>Streptosporangiales</taxon>
        <taxon>Thermomonosporaceae</taxon>
        <taxon>Actinoallomurus</taxon>
    </lineage>
</organism>
<name>A0A9W6RJJ8_9ACTN</name>
<evidence type="ECO:0000313" key="1">
    <source>
        <dbReference type="EMBL" id="GLY76035.1"/>
    </source>
</evidence>
<evidence type="ECO:0000313" key="2">
    <source>
        <dbReference type="Proteomes" id="UP001165135"/>
    </source>
</evidence>
<dbReference type="Proteomes" id="UP001165135">
    <property type="component" value="Unassembled WGS sequence"/>
</dbReference>
<sequence length="116" mass="12885">MQAEERLRPPAVGAKSWWKAEPIGWEQLLEESQAWIQVRHCLSHGLTSGWSTERWPGPATKGGRKSDVPWAMEVLRPMRGGKHSLVIHGAISCARIYRAGAVHLAGRVAEEIGQKL</sequence>
<comment type="caution">
    <text evidence="1">The sequence shown here is derived from an EMBL/GenBank/DDBJ whole genome shotgun (WGS) entry which is preliminary data.</text>
</comment>
<proteinExistence type="predicted"/>